<dbReference type="OrthoDB" id="1095452at2"/>
<sequence length="267" mass="29985">MRLTILLICLLVQGSLFAQKGLSSAVLPDCATEEKPFTCTDKKLEAGVISLINTIVINTLPEESKAYFSVSAVIVTDENGLVIKDYTKIKSPSPFLDTRIQNYLNNLPAFIPKDKSYEERRSVDFINLTFILDSDTKKYYIAEKEDLKALNIKSEYIMADEASLYPGCERTGNYTTDFNCTQKKVYEFILKHYRVPQVQGPGQLKMMVTFSIDTKGVIKVESIEGGESGFQSEARRVINKLPNLTPTKVKDIPIKVSFNLPITINVT</sequence>
<name>A0A552V7I2_9FLAO</name>
<gene>
    <name evidence="2" type="ORF">FMM05_03275</name>
</gene>
<dbReference type="EMBL" id="VJVZ01000002">
    <property type="protein sequence ID" value="TRW26415.1"/>
    <property type="molecule type" value="Genomic_DNA"/>
</dbReference>
<evidence type="ECO:0008006" key="4">
    <source>
        <dbReference type="Google" id="ProtNLM"/>
    </source>
</evidence>
<accession>A0A552V7I2</accession>
<evidence type="ECO:0000256" key="1">
    <source>
        <dbReference type="SAM" id="SignalP"/>
    </source>
</evidence>
<dbReference type="Proteomes" id="UP000320643">
    <property type="component" value="Unassembled WGS sequence"/>
</dbReference>
<reference evidence="2 3" key="1">
    <citation type="submission" date="2019-07" db="EMBL/GenBank/DDBJ databases">
        <title>Flavobacterium sp. nov., isolated from glacier ice.</title>
        <authorList>
            <person name="Liu Q."/>
            <person name="Xin Y.-H."/>
        </authorList>
    </citation>
    <scope>NUCLEOTIDE SEQUENCE [LARGE SCALE GENOMIC DNA]</scope>
    <source>
        <strain evidence="2 3">ZT4R6</strain>
    </source>
</reference>
<dbReference type="AlphaFoldDB" id="A0A552V7I2"/>
<evidence type="ECO:0000313" key="3">
    <source>
        <dbReference type="Proteomes" id="UP000320643"/>
    </source>
</evidence>
<organism evidence="2 3">
    <name type="scientific">Flavobacterium zepuense</name>
    <dbReference type="NCBI Taxonomy" id="2593302"/>
    <lineage>
        <taxon>Bacteria</taxon>
        <taxon>Pseudomonadati</taxon>
        <taxon>Bacteroidota</taxon>
        <taxon>Flavobacteriia</taxon>
        <taxon>Flavobacteriales</taxon>
        <taxon>Flavobacteriaceae</taxon>
        <taxon>Flavobacterium</taxon>
    </lineage>
</organism>
<evidence type="ECO:0000313" key="2">
    <source>
        <dbReference type="EMBL" id="TRW26415.1"/>
    </source>
</evidence>
<feature type="signal peptide" evidence="1">
    <location>
        <begin position="1"/>
        <end position="18"/>
    </location>
</feature>
<protein>
    <recommendedName>
        <fullName evidence="4">TonB family protein</fullName>
    </recommendedName>
</protein>
<feature type="chain" id="PRO_5022200268" description="TonB family protein" evidence="1">
    <location>
        <begin position="19"/>
        <end position="267"/>
    </location>
</feature>
<dbReference type="RefSeq" id="WP_143371918.1">
    <property type="nucleotide sequence ID" value="NZ_VJVZ01000002.1"/>
</dbReference>
<keyword evidence="3" id="KW-1185">Reference proteome</keyword>
<proteinExistence type="predicted"/>
<comment type="caution">
    <text evidence="2">The sequence shown here is derived from an EMBL/GenBank/DDBJ whole genome shotgun (WGS) entry which is preliminary data.</text>
</comment>
<keyword evidence="1" id="KW-0732">Signal</keyword>